<dbReference type="InterPro" id="IPR051055">
    <property type="entry name" value="PIF1_helicase"/>
</dbReference>
<proteinExistence type="predicted"/>
<gene>
    <name evidence="3" type="ORF">COV91_02970</name>
</gene>
<dbReference type="CDD" id="cd18809">
    <property type="entry name" value="SF1_C_RecD"/>
    <property type="match status" value="1"/>
</dbReference>
<dbReference type="PANTHER" id="PTHR47642">
    <property type="entry name" value="ATP-DEPENDENT DNA HELICASE"/>
    <property type="match status" value="1"/>
</dbReference>
<feature type="region of interest" description="Disordered" evidence="1">
    <location>
        <begin position="150"/>
        <end position="185"/>
    </location>
</feature>
<dbReference type="GO" id="GO:0000723">
    <property type="term" value="P:telomere maintenance"/>
    <property type="evidence" value="ECO:0007669"/>
    <property type="project" value="InterPro"/>
</dbReference>
<dbReference type="GO" id="GO:0006281">
    <property type="term" value="P:DNA repair"/>
    <property type="evidence" value="ECO:0007669"/>
    <property type="project" value="InterPro"/>
</dbReference>
<dbReference type="PANTHER" id="PTHR47642:SF5">
    <property type="entry name" value="ATP-DEPENDENT DNA HELICASE"/>
    <property type="match status" value="1"/>
</dbReference>
<feature type="non-terminal residue" evidence="3">
    <location>
        <position position="555"/>
    </location>
</feature>
<dbReference type="InterPro" id="IPR027417">
    <property type="entry name" value="P-loop_NTPase"/>
</dbReference>
<dbReference type="GO" id="GO:0003678">
    <property type="term" value="F:DNA helicase activity"/>
    <property type="evidence" value="ECO:0007669"/>
    <property type="project" value="InterPro"/>
</dbReference>
<dbReference type="InterPro" id="IPR029491">
    <property type="entry name" value="Helicase_HTH"/>
</dbReference>
<reference evidence="3 4" key="1">
    <citation type="submission" date="2017-09" db="EMBL/GenBank/DDBJ databases">
        <title>Depth-based differentiation of microbial function through sediment-hosted aquifers and enrichment of novel symbionts in the deep terrestrial subsurface.</title>
        <authorList>
            <person name="Probst A.J."/>
            <person name="Ladd B."/>
            <person name="Jarett J.K."/>
            <person name="Geller-Mcgrath D.E."/>
            <person name="Sieber C.M."/>
            <person name="Emerson J.B."/>
            <person name="Anantharaman K."/>
            <person name="Thomas B.C."/>
            <person name="Malmstrom R."/>
            <person name="Stieglmeier M."/>
            <person name="Klingl A."/>
            <person name="Woyke T."/>
            <person name="Ryan C.M."/>
            <person name="Banfield J.F."/>
        </authorList>
    </citation>
    <scope>NUCLEOTIDE SEQUENCE [LARGE SCALE GENOMIC DNA]</scope>
    <source>
        <strain evidence="3">CG11_big_fil_rev_8_21_14_0_20_46_11</strain>
    </source>
</reference>
<accession>A0A2H0KBM7</accession>
<feature type="compositionally biased region" description="Low complexity" evidence="1">
    <location>
        <begin position="154"/>
        <end position="167"/>
    </location>
</feature>
<sequence>MTQDEALTILKTGANVFLTGEPGSGKTHTVNQYVAYLHSCGVEPAITASTGIAATHIGGVTLHSWCGIGVREKLTPYDLDTISGNRKVMERVRNAKVLIIDEVSMLSAQTVAMADMVCREVRRTEEPFGGLQVIFVGDFFQLPPVVTSRGQYTSSRRPSSSEELPSLDFDTGARVTEPPSHSRSPFAFTSPVWSKARPLVCYLSEQHRQEDGAFLEFLSAVRRGEVAERHKALLRTRYAKSAGEGTTQLYSHNANVDHINTGELSKLSGQPKVFVMEGTGLDALVVALKRGCLSPEVLSLKIGARVMFTKNDMGGRFVNGTTGAIEEFTKEAGTPVVKTDTGELILAEPVEWTIQDAGRVLARITQVPLRLAWAITVHKSQGMSLDSAHMDLSNTFEYGQGYVAISRVRTLAGLSLSGLNARALEVHPEIKRKDVSFRSESESAREKFRQLERGDIQGMHERFIRAIGGKPGAGRTVRKKKEKVDTLSATKGLVLKGLSIQAVAEERGMTVGTIISHLEKLKEKKVLVPSRDLAHLSPDPDRLAEIKKAFTKVFA</sequence>
<dbReference type="Gene3D" id="3.40.50.300">
    <property type="entry name" value="P-loop containing nucleotide triphosphate hydrolases"/>
    <property type="match status" value="1"/>
</dbReference>
<name>A0A2H0KBM7_9BACT</name>
<dbReference type="EMBL" id="PCVG01000036">
    <property type="protein sequence ID" value="PIQ68656.1"/>
    <property type="molecule type" value="Genomic_DNA"/>
</dbReference>
<protein>
    <submittedName>
        <fullName evidence="3">AAA family ATPase</fullName>
    </submittedName>
</protein>
<dbReference type="Pfam" id="PF05970">
    <property type="entry name" value="PIF1"/>
    <property type="match status" value="1"/>
</dbReference>
<evidence type="ECO:0000313" key="3">
    <source>
        <dbReference type="EMBL" id="PIQ68656.1"/>
    </source>
</evidence>
<dbReference type="CDD" id="cd18037">
    <property type="entry name" value="DEXSc_Pif1_like"/>
    <property type="match status" value="1"/>
</dbReference>
<dbReference type="InterPro" id="IPR010285">
    <property type="entry name" value="DNA_helicase_pif1-like_DEAD"/>
</dbReference>
<evidence type="ECO:0000259" key="2">
    <source>
        <dbReference type="SMART" id="SM00382"/>
    </source>
</evidence>
<comment type="caution">
    <text evidence="3">The sequence shown here is derived from an EMBL/GenBank/DDBJ whole genome shotgun (WGS) entry which is preliminary data.</text>
</comment>
<dbReference type="InterPro" id="IPR003593">
    <property type="entry name" value="AAA+_ATPase"/>
</dbReference>
<dbReference type="AlphaFoldDB" id="A0A2H0KBM7"/>
<evidence type="ECO:0000256" key="1">
    <source>
        <dbReference type="SAM" id="MobiDB-lite"/>
    </source>
</evidence>
<feature type="domain" description="AAA+ ATPase" evidence="2">
    <location>
        <begin position="12"/>
        <end position="160"/>
    </location>
</feature>
<dbReference type="SUPFAM" id="SSF52540">
    <property type="entry name" value="P-loop containing nucleoside triphosphate hydrolases"/>
    <property type="match status" value="2"/>
</dbReference>
<evidence type="ECO:0000313" key="4">
    <source>
        <dbReference type="Proteomes" id="UP000229342"/>
    </source>
</evidence>
<dbReference type="SMART" id="SM00382">
    <property type="entry name" value="AAA"/>
    <property type="match status" value="1"/>
</dbReference>
<dbReference type="Proteomes" id="UP000229342">
    <property type="component" value="Unassembled WGS sequence"/>
</dbReference>
<organism evidence="3 4">
    <name type="scientific">Candidatus Taylorbacteria bacterium CG11_big_fil_rev_8_21_14_0_20_46_11</name>
    <dbReference type="NCBI Taxonomy" id="1975025"/>
    <lineage>
        <taxon>Bacteria</taxon>
        <taxon>Candidatus Tayloriibacteriota</taxon>
    </lineage>
</organism>
<dbReference type="Pfam" id="PF14493">
    <property type="entry name" value="HTH_40"/>
    <property type="match status" value="1"/>
</dbReference>